<organism evidence="2 3">
    <name type="scientific">Stylonychia lemnae</name>
    <name type="common">Ciliate</name>
    <dbReference type="NCBI Taxonomy" id="5949"/>
    <lineage>
        <taxon>Eukaryota</taxon>
        <taxon>Sar</taxon>
        <taxon>Alveolata</taxon>
        <taxon>Ciliophora</taxon>
        <taxon>Intramacronucleata</taxon>
        <taxon>Spirotrichea</taxon>
        <taxon>Stichotrichia</taxon>
        <taxon>Sporadotrichida</taxon>
        <taxon>Oxytrichidae</taxon>
        <taxon>Stylonychinae</taxon>
        <taxon>Stylonychia</taxon>
    </lineage>
</organism>
<gene>
    <name evidence="2" type="primary">Contig18933.g20084</name>
    <name evidence="2" type="ORF">STYLEM_13969</name>
</gene>
<protein>
    <submittedName>
        <fullName evidence="2">Uncharacterized protein</fullName>
    </submittedName>
</protein>
<proteinExistence type="predicted"/>
<dbReference type="EMBL" id="CCKQ01013259">
    <property type="protein sequence ID" value="CDW84900.1"/>
    <property type="molecule type" value="Genomic_DNA"/>
</dbReference>
<feature type="region of interest" description="Disordered" evidence="1">
    <location>
        <begin position="92"/>
        <end position="113"/>
    </location>
</feature>
<dbReference type="Proteomes" id="UP000039865">
    <property type="component" value="Unassembled WGS sequence"/>
</dbReference>
<evidence type="ECO:0000313" key="3">
    <source>
        <dbReference type="Proteomes" id="UP000039865"/>
    </source>
</evidence>
<evidence type="ECO:0000313" key="2">
    <source>
        <dbReference type="EMBL" id="CDW84900.1"/>
    </source>
</evidence>
<keyword evidence="3" id="KW-1185">Reference proteome</keyword>
<dbReference type="InParanoid" id="A0A078AR63"/>
<accession>A0A078AR63</accession>
<feature type="compositionally biased region" description="Polar residues" evidence="1">
    <location>
        <begin position="103"/>
        <end position="113"/>
    </location>
</feature>
<name>A0A078AR63_STYLE</name>
<dbReference type="AlphaFoldDB" id="A0A078AR63"/>
<evidence type="ECO:0000256" key="1">
    <source>
        <dbReference type="SAM" id="MobiDB-lite"/>
    </source>
</evidence>
<reference evidence="2 3" key="1">
    <citation type="submission" date="2014-06" db="EMBL/GenBank/DDBJ databases">
        <authorList>
            <person name="Swart Estienne"/>
        </authorList>
    </citation>
    <scope>NUCLEOTIDE SEQUENCE [LARGE SCALE GENOMIC DNA]</scope>
    <source>
        <strain evidence="2 3">130c</strain>
    </source>
</reference>
<sequence length="113" mass="12529">MGAQASTSNNIPLKSKSLSQKLFLDIADDIGSGNADEQDMQVRIGSYKDLKSKFLSASKLHLDEQLGYNSTQEFTDESLDEVRFREQMLEDTKMLGSPAAGSPTKQSFKSKFE</sequence>